<organism evidence="2 3">
    <name type="scientific">Durusdinium trenchii</name>
    <dbReference type="NCBI Taxonomy" id="1381693"/>
    <lineage>
        <taxon>Eukaryota</taxon>
        <taxon>Sar</taxon>
        <taxon>Alveolata</taxon>
        <taxon>Dinophyceae</taxon>
        <taxon>Suessiales</taxon>
        <taxon>Symbiodiniaceae</taxon>
        <taxon>Durusdinium</taxon>
    </lineage>
</organism>
<feature type="transmembrane region" description="Helical" evidence="1">
    <location>
        <begin position="53"/>
        <end position="76"/>
    </location>
</feature>
<feature type="transmembrane region" description="Helical" evidence="1">
    <location>
        <begin position="20"/>
        <end position="41"/>
    </location>
</feature>
<keyword evidence="1" id="KW-1133">Transmembrane helix</keyword>
<proteinExistence type="predicted"/>
<protein>
    <recommendedName>
        <fullName evidence="4">Transmembrane protein</fullName>
    </recommendedName>
</protein>
<gene>
    <name evidence="2" type="ORF">SCF082_LOCUS4385</name>
</gene>
<dbReference type="EMBL" id="CAXAMM010002257">
    <property type="protein sequence ID" value="CAK8995491.1"/>
    <property type="molecule type" value="Genomic_DNA"/>
</dbReference>
<name>A0ABP0HZ52_9DINO</name>
<reference evidence="2 3" key="1">
    <citation type="submission" date="2024-02" db="EMBL/GenBank/DDBJ databases">
        <authorList>
            <person name="Chen Y."/>
            <person name="Shah S."/>
            <person name="Dougan E. K."/>
            <person name="Thang M."/>
            <person name="Chan C."/>
        </authorList>
    </citation>
    <scope>NUCLEOTIDE SEQUENCE [LARGE SCALE GENOMIC DNA]</scope>
</reference>
<dbReference type="Proteomes" id="UP001642464">
    <property type="component" value="Unassembled WGS sequence"/>
</dbReference>
<keyword evidence="1" id="KW-0812">Transmembrane</keyword>
<evidence type="ECO:0000313" key="2">
    <source>
        <dbReference type="EMBL" id="CAK8995491.1"/>
    </source>
</evidence>
<sequence>MELLNDSDREQLTVMRGQMYRQSLEAGVAGFVGTSVAYHVFARTKYAKDNLKLMPKHAIATPLFAFAICMTVGSMVSARNNAHTVQYILHKYSKPQNLSPYQERVATFQAEGFRDDDNVDPVVRQAERFRQAQAEIEQSRSEWDDIIKAEQRGKV</sequence>
<keyword evidence="3" id="KW-1185">Reference proteome</keyword>
<comment type="caution">
    <text evidence="2">The sequence shown here is derived from an EMBL/GenBank/DDBJ whole genome shotgun (WGS) entry which is preliminary data.</text>
</comment>
<accession>A0ABP0HZ52</accession>
<evidence type="ECO:0000313" key="3">
    <source>
        <dbReference type="Proteomes" id="UP001642464"/>
    </source>
</evidence>
<evidence type="ECO:0008006" key="4">
    <source>
        <dbReference type="Google" id="ProtNLM"/>
    </source>
</evidence>
<keyword evidence="1" id="KW-0472">Membrane</keyword>
<evidence type="ECO:0000256" key="1">
    <source>
        <dbReference type="SAM" id="Phobius"/>
    </source>
</evidence>